<dbReference type="AlphaFoldDB" id="A0AAE0GUQ4"/>
<protein>
    <submittedName>
        <fullName evidence="1">Uncharacterized protein</fullName>
    </submittedName>
</protein>
<keyword evidence="2" id="KW-1185">Reference proteome</keyword>
<comment type="caution">
    <text evidence="1">The sequence shown here is derived from an EMBL/GenBank/DDBJ whole genome shotgun (WGS) entry which is preliminary data.</text>
</comment>
<organism evidence="1 2">
    <name type="scientific">Cymbomonas tetramitiformis</name>
    <dbReference type="NCBI Taxonomy" id="36881"/>
    <lineage>
        <taxon>Eukaryota</taxon>
        <taxon>Viridiplantae</taxon>
        <taxon>Chlorophyta</taxon>
        <taxon>Pyramimonadophyceae</taxon>
        <taxon>Pyramimonadales</taxon>
        <taxon>Pyramimonadaceae</taxon>
        <taxon>Cymbomonas</taxon>
    </lineage>
</organism>
<dbReference type="Proteomes" id="UP001190700">
    <property type="component" value="Unassembled WGS sequence"/>
</dbReference>
<proteinExistence type="predicted"/>
<gene>
    <name evidence="1" type="ORF">CYMTET_7710</name>
</gene>
<name>A0AAE0GUQ4_9CHLO</name>
<reference evidence="1 2" key="1">
    <citation type="journal article" date="2015" name="Genome Biol. Evol.">
        <title>Comparative Genomics of a Bacterivorous Green Alga Reveals Evolutionary Causalities and Consequences of Phago-Mixotrophic Mode of Nutrition.</title>
        <authorList>
            <person name="Burns J.A."/>
            <person name="Paasch A."/>
            <person name="Narechania A."/>
            <person name="Kim E."/>
        </authorList>
    </citation>
    <scope>NUCLEOTIDE SEQUENCE [LARGE SCALE GENOMIC DNA]</scope>
    <source>
        <strain evidence="1 2">PLY_AMNH</strain>
    </source>
</reference>
<evidence type="ECO:0000313" key="2">
    <source>
        <dbReference type="Proteomes" id="UP001190700"/>
    </source>
</evidence>
<dbReference type="EMBL" id="LGRX02002213">
    <property type="protein sequence ID" value="KAK3284647.1"/>
    <property type="molecule type" value="Genomic_DNA"/>
</dbReference>
<accession>A0AAE0GUQ4</accession>
<evidence type="ECO:0000313" key="1">
    <source>
        <dbReference type="EMBL" id="KAK3284647.1"/>
    </source>
</evidence>
<sequence length="153" mass="17173">MSAVWKCLWTLIDDLPGSNRVELTRATNEKDKDKGLRKQYAEIQHHYVAHVTTVAAVKDVQQLMGGVDLPEDVIGALERVVDLAVRRAPRERARELERRCLRWLLQLRIMFRRHLCPKGVWGSNAGTAASTATTKTTAPCLGRTVLVVDLGVF</sequence>